<dbReference type="Proteomes" id="UP001444661">
    <property type="component" value="Unassembled WGS sequence"/>
</dbReference>
<name>A0ABR1RQQ3_9PEZI</name>
<accession>A0ABR1RQQ3</accession>
<reference evidence="1 2" key="1">
    <citation type="submission" date="2023-01" db="EMBL/GenBank/DDBJ databases">
        <title>Analysis of 21 Apiospora genomes using comparative genomics revels a genus with tremendous synthesis potential of carbohydrate active enzymes and secondary metabolites.</title>
        <authorList>
            <person name="Sorensen T."/>
        </authorList>
    </citation>
    <scope>NUCLEOTIDE SEQUENCE [LARGE SCALE GENOMIC DNA]</scope>
    <source>
        <strain evidence="1 2">CBS 33761</strain>
    </source>
</reference>
<evidence type="ECO:0000313" key="1">
    <source>
        <dbReference type="EMBL" id="KAK8017309.1"/>
    </source>
</evidence>
<sequence length="271" mass="30381">MSLEPSDSSLIRLRARCDITTFRPGNFDKQRGTISESRGHLAEEPTLFDTKSTPDKTCFVYCPKCQLTYLVGREGRTEASNHPAHLAQSDPQKRSIVVFIDGISEHNTTIIKDTNDNKKGSWTGRFCVYYGPNSRYNGSTLLAAYRDESHLLYVALSTTLAYFAEAVPRRRQREIANCAVTNSHRFLRDCSVFRLRVLVGPGLHKFLPLIGPAAAGALDTEGLLAAQKVRWRWNAARQQAKESIAAEVRNLAEMGILVEWYEFEGEACPLP</sequence>
<comment type="caution">
    <text evidence="1">The sequence shown here is derived from an EMBL/GenBank/DDBJ whole genome shotgun (WGS) entry which is preliminary data.</text>
</comment>
<gene>
    <name evidence="1" type="ORF">PG993_013635</name>
</gene>
<dbReference type="EMBL" id="JAQQWK010000013">
    <property type="protein sequence ID" value="KAK8017309.1"/>
    <property type="molecule type" value="Genomic_DNA"/>
</dbReference>
<evidence type="ECO:0000313" key="2">
    <source>
        <dbReference type="Proteomes" id="UP001444661"/>
    </source>
</evidence>
<proteinExistence type="predicted"/>
<keyword evidence="2" id="KW-1185">Reference proteome</keyword>
<protein>
    <submittedName>
        <fullName evidence="1">Uncharacterized protein</fullName>
    </submittedName>
</protein>
<organism evidence="1 2">
    <name type="scientific">Apiospora rasikravindrae</name>
    <dbReference type="NCBI Taxonomy" id="990691"/>
    <lineage>
        <taxon>Eukaryota</taxon>
        <taxon>Fungi</taxon>
        <taxon>Dikarya</taxon>
        <taxon>Ascomycota</taxon>
        <taxon>Pezizomycotina</taxon>
        <taxon>Sordariomycetes</taxon>
        <taxon>Xylariomycetidae</taxon>
        <taxon>Amphisphaeriales</taxon>
        <taxon>Apiosporaceae</taxon>
        <taxon>Apiospora</taxon>
    </lineage>
</organism>